<evidence type="ECO:0000256" key="1">
    <source>
        <dbReference type="ARBA" id="ARBA00005417"/>
    </source>
</evidence>
<keyword evidence="7" id="KW-1185">Reference proteome</keyword>
<dbReference type="InterPro" id="IPR003593">
    <property type="entry name" value="AAA+_ATPase"/>
</dbReference>
<dbReference type="SUPFAM" id="SSF52540">
    <property type="entry name" value="P-loop containing nucleoside triphosphate hydrolases"/>
    <property type="match status" value="2"/>
</dbReference>
<evidence type="ECO:0000256" key="3">
    <source>
        <dbReference type="ARBA" id="ARBA00022840"/>
    </source>
</evidence>
<evidence type="ECO:0000259" key="5">
    <source>
        <dbReference type="PROSITE" id="PS50893"/>
    </source>
</evidence>
<dbReference type="PROSITE" id="PS50893">
    <property type="entry name" value="ABC_TRANSPORTER_2"/>
    <property type="match status" value="2"/>
</dbReference>
<accession>A0ABQ4TMS8</accession>
<dbReference type="InterPro" id="IPR003439">
    <property type="entry name" value="ABC_transporter-like_ATP-bd"/>
</dbReference>
<protein>
    <submittedName>
        <fullName evidence="6">ABC transporter ATP-binding protein uup</fullName>
    </submittedName>
</protein>
<dbReference type="SMART" id="SM00382">
    <property type="entry name" value="AAA"/>
    <property type="match status" value="2"/>
</dbReference>
<dbReference type="Gene3D" id="3.40.50.300">
    <property type="entry name" value="P-loop containing nucleotide triphosphate hydrolases"/>
    <property type="match status" value="2"/>
</dbReference>
<dbReference type="PANTHER" id="PTHR42855:SF1">
    <property type="entry name" value="ABC TRANSPORTER DOMAIN-CONTAINING PROTEIN"/>
    <property type="match status" value="1"/>
</dbReference>
<dbReference type="Gene3D" id="1.10.287.380">
    <property type="entry name" value="Valyl-tRNA synthetase, C-terminal domain"/>
    <property type="match status" value="1"/>
</dbReference>
<keyword evidence="3 6" id="KW-0067">ATP-binding</keyword>
<dbReference type="InterPro" id="IPR027417">
    <property type="entry name" value="P-loop_NTPase"/>
</dbReference>
<evidence type="ECO:0000313" key="6">
    <source>
        <dbReference type="EMBL" id="GJE55402.1"/>
    </source>
</evidence>
<dbReference type="InterPro" id="IPR051309">
    <property type="entry name" value="ABCF_ATPase"/>
</dbReference>
<reference evidence="6" key="1">
    <citation type="journal article" date="2021" name="Front. Microbiol.">
        <title>Comprehensive Comparative Genomics and Phenotyping of Methylobacterium Species.</title>
        <authorList>
            <person name="Alessa O."/>
            <person name="Ogura Y."/>
            <person name="Fujitani Y."/>
            <person name="Takami H."/>
            <person name="Hayashi T."/>
            <person name="Sahin N."/>
            <person name="Tani A."/>
        </authorList>
    </citation>
    <scope>NUCLEOTIDE SEQUENCE</scope>
    <source>
        <strain evidence="6">DSM 23674</strain>
    </source>
</reference>
<proteinExistence type="inferred from homology"/>
<dbReference type="InterPro" id="IPR017871">
    <property type="entry name" value="ABC_transporter-like_CS"/>
</dbReference>
<dbReference type="InterPro" id="IPR037118">
    <property type="entry name" value="Val-tRNA_synth_C_sf"/>
</dbReference>
<dbReference type="Pfam" id="PF16326">
    <property type="entry name" value="ABC_tran_CTD"/>
    <property type="match status" value="1"/>
</dbReference>
<dbReference type="Proteomes" id="UP001055101">
    <property type="component" value="Unassembled WGS sequence"/>
</dbReference>
<keyword evidence="2" id="KW-0547">Nucleotide-binding</keyword>
<dbReference type="PANTHER" id="PTHR42855">
    <property type="entry name" value="ABC TRANSPORTER ATP-BINDING SUBUNIT"/>
    <property type="match status" value="1"/>
</dbReference>
<comment type="caution">
    <text evidence="6">The sequence shown here is derived from an EMBL/GenBank/DDBJ whole genome shotgun (WGS) entry which is preliminary data.</text>
</comment>
<feature type="domain" description="ABC transporter" evidence="5">
    <location>
        <begin position="17"/>
        <end position="227"/>
    </location>
</feature>
<evidence type="ECO:0000256" key="4">
    <source>
        <dbReference type="SAM" id="MobiDB-lite"/>
    </source>
</evidence>
<feature type="compositionally biased region" description="Basic and acidic residues" evidence="4">
    <location>
        <begin position="519"/>
        <end position="528"/>
    </location>
</feature>
<sequence>MALRRVKPPAMAAPPLLTLKDIALTFGGTPLIESAELAISPGEHACLVGRNGSGKSTLMKIAAGLVEPDRGVRFLQPGTTLRYLAQEPDLAGFDTVLAFVEAGLAPGDDPYRARYLVENLGLTGEEDPSRLSGGESRRAALAQALAPEPDILLLDEPTNHLDLPVIEWLENELGRTRAALVLISHDRRFLSGLTRATIWLDRGVTRRIEQGFSAFEAWRDNFFEEEERDRHKLERKIADEEHWLRYGVTARRKRNVRRLGNLHSLRKERRDDRRPVGTATMTSMEAEASGTLVVEAKGISKSYGERTIVDDLSIRVTRGDRLGIVGANGAGKTTLINLLTGKLAPDSGVARLGTNLSMMLLDQARAVLEPTMTVTDVLTGGRGDSIMVGGHSRHVIGYLKDFLFAPEQARTPVSVLSGGERNRLLIARALAQPSNLLVLDEPTNDLDLETLDLLQEMLDDYAGTLILVSHDRDFLDRVVGSVLVSEGEGRWTEYAGGYSDMLTQRGKGVDARTAQPRGGARERTELRGEPAAGSSRKKMGFKEQHELKTLPVRMRELETGIARLKTVLDDPNLYARDFARFEKASSMLSAAQAELSAAEDRWLALEMLRES</sequence>
<reference evidence="6" key="2">
    <citation type="submission" date="2021-08" db="EMBL/GenBank/DDBJ databases">
        <authorList>
            <person name="Tani A."/>
            <person name="Ola A."/>
            <person name="Ogura Y."/>
            <person name="Katsura K."/>
            <person name="Hayashi T."/>
        </authorList>
    </citation>
    <scope>NUCLEOTIDE SEQUENCE</scope>
    <source>
        <strain evidence="6">DSM 23674</strain>
    </source>
</reference>
<dbReference type="InterPro" id="IPR032524">
    <property type="entry name" value="ABC_tran_C"/>
</dbReference>
<dbReference type="CDD" id="cd03221">
    <property type="entry name" value="ABCF_EF-3"/>
    <property type="match status" value="2"/>
</dbReference>
<organism evidence="6 7">
    <name type="scientific">Methylobacterium thuringiense</name>
    <dbReference type="NCBI Taxonomy" id="1003091"/>
    <lineage>
        <taxon>Bacteria</taxon>
        <taxon>Pseudomonadati</taxon>
        <taxon>Pseudomonadota</taxon>
        <taxon>Alphaproteobacteria</taxon>
        <taxon>Hyphomicrobiales</taxon>
        <taxon>Methylobacteriaceae</taxon>
        <taxon>Methylobacterium</taxon>
    </lineage>
</organism>
<dbReference type="GO" id="GO:0005524">
    <property type="term" value="F:ATP binding"/>
    <property type="evidence" value="ECO:0007669"/>
    <property type="project" value="UniProtKB-KW"/>
</dbReference>
<comment type="similarity">
    <text evidence="1">Belongs to the ABC transporter superfamily.</text>
</comment>
<dbReference type="PROSITE" id="PS00211">
    <property type="entry name" value="ABC_TRANSPORTER_1"/>
    <property type="match status" value="2"/>
</dbReference>
<feature type="region of interest" description="Disordered" evidence="4">
    <location>
        <begin position="506"/>
        <end position="538"/>
    </location>
</feature>
<evidence type="ECO:0000256" key="2">
    <source>
        <dbReference type="ARBA" id="ARBA00022741"/>
    </source>
</evidence>
<dbReference type="Pfam" id="PF00005">
    <property type="entry name" value="ABC_tran"/>
    <property type="match status" value="2"/>
</dbReference>
<name>A0ABQ4TMS8_9HYPH</name>
<feature type="domain" description="ABC transporter" evidence="5">
    <location>
        <begin position="294"/>
        <end position="511"/>
    </location>
</feature>
<dbReference type="EMBL" id="BPRA01000008">
    <property type="protein sequence ID" value="GJE55402.1"/>
    <property type="molecule type" value="Genomic_DNA"/>
</dbReference>
<evidence type="ECO:0000313" key="7">
    <source>
        <dbReference type="Proteomes" id="UP001055101"/>
    </source>
</evidence>
<gene>
    <name evidence="6" type="primary">uup</name>
    <name evidence="6" type="ORF">EKPJFOCH_1893</name>
</gene>